<evidence type="ECO:0000313" key="2">
    <source>
        <dbReference type="Proteomes" id="UP001164693"/>
    </source>
</evidence>
<organism evidence="1 2">
    <name type="scientific">Jatrophihabitans cynanchi</name>
    <dbReference type="NCBI Taxonomy" id="2944128"/>
    <lineage>
        <taxon>Bacteria</taxon>
        <taxon>Bacillati</taxon>
        <taxon>Actinomycetota</taxon>
        <taxon>Actinomycetes</taxon>
        <taxon>Jatrophihabitantales</taxon>
        <taxon>Jatrophihabitantaceae</taxon>
        <taxon>Jatrophihabitans</taxon>
    </lineage>
</organism>
<reference evidence="1" key="1">
    <citation type="submission" date="2022-05" db="EMBL/GenBank/DDBJ databases">
        <title>Jatrophihabitans sp. SB3-54 whole genome sequence.</title>
        <authorList>
            <person name="Suh M.K."/>
            <person name="Eom M.K."/>
            <person name="Kim J.S."/>
            <person name="Kim H.S."/>
            <person name="Do H.E."/>
            <person name="Shin Y.K."/>
            <person name="Lee J.-S."/>
        </authorList>
    </citation>
    <scope>NUCLEOTIDE SEQUENCE</scope>
    <source>
        <strain evidence="1">SB3-54</strain>
    </source>
</reference>
<dbReference type="EMBL" id="CP097463">
    <property type="protein sequence ID" value="WAX56714.1"/>
    <property type="molecule type" value="Genomic_DNA"/>
</dbReference>
<dbReference type="RefSeq" id="WP_269443246.1">
    <property type="nucleotide sequence ID" value="NZ_CP097463.1"/>
</dbReference>
<gene>
    <name evidence="1" type="ORF">M6B22_19615</name>
</gene>
<accession>A0ABY7JZZ8</accession>
<name>A0ABY7JZZ8_9ACTN</name>
<evidence type="ECO:0008006" key="3">
    <source>
        <dbReference type="Google" id="ProtNLM"/>
    </source>
</evidence>
<sequence>MGTALLLIVAVLLPTVAGYAVLAAVRGRRALAARRATPVPRAALTRLGSDLRRLHAQFNAVELSPGLPAKAVRRSAVRAAYLDVLTAACRAVDVRPPEPGADHAVPRAEIYRVEDALRRKGLDVRAAPAR</sequence>
<evidence type="ECO:0000313" key="1">
    <source>
        <dbReference type="EMBL" id="WAX56714.1"/>
    </source>
</evidence>
<dbReference type="Proteomes" id="UP001164693">
    <property type="component" value="Chromosome"/>
</dbReference>
<keyword evidence="2" id="KW-1185">Reference proteome</keyword>
<proteinExistence type="predicted"/>
<protein>
    <recommendedName>
        <fullName evidence="3">DUF4129 domain-containing protein</fullName>
    </recommendedName>
</protein>